<feature type="domain" description="Pre-toxin TG" evidence="3">
    <location>
        <begin position="29"/>
        <end position="81"/>
    </location>
</feature>
<gene>
    <name evidence="4" type="ORF">CLHUN_42620</name>
</gene>
<evidence type="ECO:0000313" key="4">
    <source>
        <dbReference type="EMBL" id="OPX41863.1"/>
    </source>
</evidence>
<proteinExistence type="predicted"/>
<dbReference type="Pfam" id="PF14449">
    <property type="entry name" value="PT-TG"/>
    <property type="match status" value="1"/>
</dbReference>
<keyword evidence="5" id="KW-1185">Reference proteome</keyword>
<sequence>MRASLRDSSSVIDQVFGEYVHKVWMECTSMLLNFVPVVGSLKAIAEGIVGHDLLTGRQYAWWERAFNIGMGSIALVGEVGLLAVTLKEARLAGKLSEVAAIAGNSAVKAMAEAISKLRYTLKYSIDELAYQIKRVVSIGDETVVDLGNGITYAIREADDVAEAARPAYREVIQGIWKYSGKTADEIADFYLSKVASKTKVSGKFSGSPSEILRAELKDAGVTTPPYANQAHHIVPEGMDIPELNEARAIMESYGVDLNSASNGVFLPNAQNLPHAGSAAVHSGSHTAEYARYVANAIKRANPTSAADITEVLNRLRKELLNGTLKLNSL</sequence>
<accession>A0A1V4SDQ4</accession>
<keyword evidence="2" id="KW-0964">Secreted</keyword>
<evidence type="ECO:0000256" key="2">
    <source>
        <dbReference type="ARBA" id="ARBA00022525"/>
    </source>
</evidence>
<reference evidence="4 5" key="1">
    <citation type="submission" date="2017-03" db="EMBL/GenBank/DDBJ databases">
        <title>Genome sequence of Clostridium hungatei DSM 14427.</title>
        <authorList>
            <person name="Poehlein A."/>
            <person name="Daniel R."/>
        </authorList>
    </citation>
    <scope>NUCLEOTIDE SEQUENCE [LARGE SCALE GENOMIC DNA]</scope>
    <source>
        <strain evidence="4 5">DSM 14427</strain>
    </source>
</reference>
<dbReference type="EMBL" id="MZGX01000050">
    <property type="protein sequence ID" value="OPX41863.1"/>
    <property type="molecule type" value="Genomic_DNA"/>
</dbReference>
<comment type="subcellular location">
    <subcellularLocation>
        <location evidence="1">Secreted</location>
    </subcellularLocation>
</comment>
<evidence type="ECO:0000313" key="5">
    <source>
        <dbReference type="Proteomes" id="UP000191554"/>
    </source>
</evidence>
<dbReference type="InterPro" id="IPR027797">
    <property type="entry name" value="PT-TG_dom"/>
</dbReference>
<dbReference type="InterPro" id="IPR032871">
    <property type="entry name" value="AHH_dom_containing"/>
</dbReference>
<evidence type="ECO:0000259" key="3">
    <source>
        <dbReference type="Pfam" id="PF14449"/>
    </source>
</evidence>
<dbReference type="STRING" id="48256.CLHUN_42620"/>
<dbReference type="GO" id="GO:0005576">
    <property type="term" value="C:extracellular region"/>
    <property type="evidence" value="ECO:0007669"/>
    <property type="project" value="UniProtKB-SubCell"/>
</dbReference>
<protein>
    <recommendedName>
        <fullName evidence="3">Pre-toxin TG domain-containing protein</fullName>
    </recommendedName>
</protein>
<evidence type="ECO:0000256" key="1">
    <source>
        <dbReference type="ARBA" id="ARBA00004613"/>
    </source>
</evidence>
<comment type="caution">
    <text evidence="4">The sequence shown here is derived from an EMBL/GenBank/DDBJ whole genome shotgun (WGS) entry which is preliminary data.</text>
</comment>
<dbReference type="AlphaFoldDB" id="A0A1V4SDQ4"/>
<name>A0A1V4SDQ4_RUMHU</name>
<dbReference type="Pfam" id="PF14412">
    <property type="entry name" value="AHH"/>
    <property type="match status" value="1"/>
</dbReference>
<dbReference type="Proteomes" id="UP000191554">
    <property type="component" value="Unassembled WGS sequence"/>
</dbReference>
<organism evidence="4 5">
    <name type="scientific">Ruminiclostridium hungatei</name>
    <name type="common">Clostridium hungatei</name>
    <dbReference type="NCBI Taxonomy" id="48256"/>
    <lineage>
        <taxon>Bacteria</taxon>
        <taxon>Bacillati</taxon>
        <taxon>Bacillota</taxon>
        <taxon>Clostridia</taxon>
        <taxon>Eubacteriales</taxon>
        <taxon>Oscillospiraceae</taxon>
        <taxon>Ruminiclostridium</taxon>
    </lineage>
</organism>